<protein>
    <submittedName>
        <fullName evidence="1">Uncharacterized protein</fullName>
    </submittedName>
</protein>
<reference evidence="1 2" key="1">
    <citation type="journal article" date="2018" name="Sci. Rep.">
        <title>Genomic signatures of local adaptation to the degree of environmental predictability in rotifers.</title>
        <authorList>
            <person name="Franch-Gras L."/>
            <person name="Hahn C."/>
            <person name="Garcia-Roger E.M."/>
            <person name="Carmona M.J."/>
            <person name="Serra M."/>
            <person name="Gomez A."/>
        </authorList>
    </citation>
    <scope>NUCLEOTIDE SEQUENCE [LARGE SCALE GENOMIC DNA]</scope>
    <source>
        <strain evidence="1">HYR1</strain>
    </source>
</reference>
<sequence length="79" mass="9508">MDIYKIIISDKPPIRRNKKQNINDYFIAFITSQNNKPSWFIAEKFEFNIRNLKKQLSFMDKLAKRNKIKQIMLNITGDE</sequence>
<dbReference type="Proteomes" id="UP000276133">
    <property type="component" value="Unassembled WGS sequence"/>
</dbReference>
<proteinExistence type="predicted"/>
<gene>
    <name evidence="1" type="ORF">BpHYR1_022383</name>
</gene>
<comment type="caution">
    <text evidence="1">The sequence shown here is derived from an EMBL/GenBank/DDBJ whole genome shotgun (WGS) entry which is preliminary data.</text>
</comment>
<accession>A0A3M7T3K5</accession>
<evidence type="ECO:0000313" key="1">
    <source>
        <dbReference type="EMBL" id="RNA42614.1"/>
    </source>
</evidence>
<name>A0A3M7T3K5_BRAPC</name>
<organism evidence="1 2">
    <name type="scientific">Brachionus plicatilis</name>
    <name type="common">Marine rotifer</name>
    <name type="synonym">Brachionus muelleri</name>
    <dbReference type="NCBI Taxonomy" id="10195"/>
    <lineage>
        <taxon>Eukaryota</taxon>
        <taxon>Metazoa</taxon>
        <taxon>Spiralia</taxon>
        <taxon>Gnathifera</taxon>
        <taxon>Rotifera</taxon>
        <taxon>Eurotatoria</taxon>
        <taxon>Monogononta</taxon>
        <taxon>Pseudotrocha</taxon>
        <taxon>Ploima</taxon>
        <taxon>Brachionidae</taxon>
        <taxon>Brachionus</taxon>
    </lineage>
</organism>
<evidence type="ECO:0000313" key="2">
    <source>
        <dbReference type="Proteomes" id="UP000276133"/>
    </source>
</evidence>
<keyword evidence="2" id="KW-1185">Reference proteome</keyword>
<dbReference type="EMBL" id="REGN01000346">
    <property type="protein sequence ID" value="RNA42614.1"/>
    <property type="molecule type" value="Genomic_DNA"/>
</dbReference>
<dbReference type="AlphaFoldDB" id="A0A3M7T3K5"/>